<gene>
    <name evidence="7" type="ORF">DdX_09697</name>
</gene>
<reference evidence="7" key="1">
    <citation type="submission" date="2022-01" db="EMBL/GenBank/DDBJ databases">
        <title>Genome Sequence Resource for Two Populations of Ditylenchus destructor, the Migratory Endoparasitic Phytonematode.</title>
        <authorList>
            <person name="Zhang H."/>
            <person name="Lin R."/>
            <person name="Xie B."/>
        </authorList>
    </citation>
    <scope>NUCLEOTIDE SEQUENCE</scope>
    <source>
        <strain evidence="7">BazhouSP</strain>
    </source>
</reference>
<sequence length="87" mass="9161">MEKRMEQYAQELSKENDIKGVICANDSGGAYFCHGSLNETSAAAVSQLAALSSALEQNAQPTAVVMASTSSKIMLKKNGCVVVGIHK</sequence>
<dbReference type="InterPro" id="IPR024135">
    <property type="entry name" value="LAMTOR5"/>
</dbReference>
<dbReference type="GO" id="GO:0043066">
    <property type="term" value="P:negative regulation of apoptotic process"/>
    <property type="evidence" value="ECO:0007669"/>
    <property type="project" value="InterPro"/>
</dbReference>
<dbReference type="GO" id="GO:0071986">
    <property type="term" value="C:Ragulator complex"/>
    <property type="evidence" value="ECO:0007669"/>
    <property type="project" value="InterPro"/>
</dbReference>
<evidence type="ECO:0000256" key="3">
    <source>
        <dbReference type="ARBA" id="ARBA00007795"/>
    </source>
</evidence>
<dbReference type="AlphaFoldDB" id="A0AAD4R5U2"/>
<dbReference type="GO" id="GO:1904263">
    <property type="term" value="P:positive regulation of TORC1 signaling"/>
    <property type="evidence" value="ECO:0007669"/>
    <property type="project" value="TreeGrafter"/>
</dbReference>
<accession>A0AAD4R5U2</accession>
<dbReference type="GO" id="GO:0005764">
    <property type="term" value="C:lysosome"/>
    <property type="evidence" value="ECO:0007669"/>
    <property type="project" value="UniProtKB-SubCell"/>
</dbReference>
<evidence type="ECO:0000256" key="4">
    <source>
        <dbReference type="ARBA" id="ARBA00022490"/>
    </source>
</evidence>
<evidence type="ECO:0000256" key="5">
    <source>
        <dbReference type="ARBA" id="ARBA00023228"/>
    </source>
</evidence>
<evidence type="ECO:0000256" key="2">
    <source>
        <dbReference type="ARBA" id="ARBA00004496"/>
    </source>
</evidence>
<dbReference type="EMBL" id="JAKKPZ010000019">
    <property type="protein sequence ID" value="KAI1712155.1"/>
    <property type="molecule type" value="Genomic_DNA"/>
</dbReference>
<proteinExistence type="inferred from homology"/>
<name>A0AAD4R5U2_9BILA</name>
<evidence type="ECO:0000256" key="1">
    <source>
        <dbReference type="ARBA" id="ARBA00004371"/>
    </source>
</evidence>
<dbReference type="GO" id="GO:0005085">
    <property type="term" value="F:guanyl-nucleotide exchange factor activity"/>
    <property type="evidence" value="ECO:0007669"/>
    <property type="project" value="TreeGrafter"/>
</dbReference>
<evidence type="ECO:0000313" key="8">
    <source>
        <dbReference type="Proteomes" id="UP001201812"/>
    </source>
</evidence>
<organism evidence="7 8">
    <name type="scientific">Ditylenchus destructor</name>
    <dbReference type="NCBI Taxonomy" id="166010"/>
    <lineage>
        <taxon>Eukaryota</taxon>
        <taxon>Metazoa</taxon>
        <taxon>Ecdysozoa</taxon>
        <taxon>Nematoda</taxon>
        <taxon>Chromadorea</taxon>
        <taxon>Rhabditida</taxon>
        <taxon>Tylenchina</taxon>
        <taxon>Tylenchomorpha</taxon>
        <taxon>Sphaerularioidea</taxon>
        <taxon>Anguinidae</taxon>
        <taxon>Anguininae</taxon>
        <taxon>Ditylenchus</taxon>
    </lineage>
</organism>
<evidence type="ECO:0000313" key="7">
    <source>
        <dbReference type="EMBL" id="KAI1712155.1"/>
    </source>
</evidence>
<comment type="similarity">
    <text evidence="3">Belongs to the LAMTOR5 family.</text>
</comment>
<protein>
    <recommendedName>
        <fullName evidence="6">Late endosomal/lysosomal adaptor and MAPK and MTOR activator 5</fullName>
    </recommendedName>
</protein>
<comment type="subcellular location">
    <subcellularLocation>
        <location evidence="2">Cytoplasm</location>
    </subcellularLocation>
    <subcellularLocation>
        <location evidence="1">Lysosome</location>
    </subcellularLocation>
</comment>
<comment type="caution">
    <text evidence="7">The sequence shown here is derived from an EMBL/GenBank/DDBJ whole genome shotgun (WGS) entry which is preliminary data.</text>
</comment>
<dbReference type="PANTHER" id="PTHR13342">
    <property type="entry name" value="RAGULATOR COMPLEX PROTEIN LAMTOR5"/>
    <property type="match status" value="1"/>
</dbReference>
<dbReference type="Proteomes" id="UP001201812">
    <property type="component" value="Unassembled WGS sequence"/>
</dbReference>
<dbReference type="GO" id="GO:0071230">
    <property type="term" value="P:cellular response to amino acid stimulus"/>
    <property type="evidence" value="ECO:0007669"/>
    <property type="project" value="TreeGrafter"/>
</dbReference>
<keyword evidence="8" id="KW-1185">Reference proteome</keyword>
<keyword evidence="5" id="KW-0458">Lysosome</keyword>
<dbReference type="PRINTS" id="PR02092">
    <property type="entry name" value="HEPBVIRUSXIP"/>
</dbReference>
<dbReference type="Pfam" id="PF16672">
    <property type="entry name" value="LAMTOR5"/>
    <property type="match status" value="1"/>
</dbReference>
<dbReference type="Gene3D" id="3.30.450.30">
    <property type="entry name" value="Dynein light chain 2a, cytoplasmic"/>
    <property type="match status" value="1"/>
</dbReference>
<keyword evidence="4" id="KW-0963">Cytoplasm</keyword>
<evidence type="ECO:0000256" key="6">
    <source>
        <dbReference type="ARBA" id="ARBA00032692"/>
    </source>
</evidence>
<dbReference type="PANTHER" id="PTHR13342:SF2">
    <property type="entry name" value="RAGULATOR COMPLEX PROTEIN LAMTOR5"/>
    <property type="match status" value="1"/>
</dbReference>